<evidence type="ECO:0000256" key="9">
    <source>
        <dbReference type="ARBA" id="ARBA00048173"/>
    </source>
</evidence>
<keyword evidence="2" id="KW-0808">Transferase</keyword>
<evidence type="ECO:0000256" key="3">
    <source>
        <dbReference type="ARBA" id="ARBA00022695"/>
    </source>
</evidence>
<dbReference type="NCBIfam" id="NF038237">
    <property type="entry name" value="retron_Ec67_fus"/>
    <property type="match status" value="1"/>
</dbReference>
<dbReference type="GO" id="GO:0051607">
    <property type="term" value="P:defense response to virus"/>
    <property type="evidence" value="ECO:0007669"/>
    <property type="project" value="UniProtKB-KW"/>
</dbReference>
<accession>A0A5C8CPV2</accession>
<dbReference type="Pfam" id="PF00078">
    <property type="entry name" value="RVT_1"/>
    <property type="match status" value="1"/>
</dbReference>
<dbReference type="InterPro" id="IPR043502">
    <property type="entry name" value="DNA/RNA_pol_sf"/>
</dbReference>
<keyword evidence="5" id="KW-0460">Magnesium</keyword>
<evidence type="ECO:0000256" key="4">
    <source>
        <dbReference type="ARBA" id="ARBA00022723"/>
    </source>
</evidence>
<dbReference type="InterPro" id="IPR051083">
    <property type="entry name" value="GrpII_Intron_Splice-Mob/Def"/>
</dbReference>
<dbReference type="GO" id="GO:0003723">
    <property type="term" value="F:RNA binding"/>
    <property type="evidence" value="ECO:0007669"/>
    <property type="project" value="InterPro"/>
</dbReference>
<evidence type="ECO:0000256" key="8">
    <source>
        <dbReference type="ARBA" id="ARBA00034120"/>
    </source>
</evidence>
<dbReference type="AlphaFoldDB" id="A0A5C8CPV2"/>
<keyword evidence="7" id="KW-0051">Antiviral defense</keyword>
<dbReference type="EMBL" id="SAYD01000018">
    <property type="protein sequence ID" value="TXJ38642.1"/>
    <property type="molecule type" value="Genomic_DNA"/>
</dbReference>
<dbReference type="RefSeq" id="WP_147547128.1">
    <property type="nucleotide sequence ID" value="NZ_SAXV01000020.1"/>
</dbReference>
<evidence type="ECO:0000313" key="12">
    <source>
        <dbReference type="Proteomes" id="UP000325002"/>
    </source>
</evidence>
<evidence type="ECO:0000313" key="11">
    <source>
        <dbReference type="EMBL" id="TXJ38642.1"/>
    </source>
</evidence>
<evidence type="ECO:0000256" key="5">
    <source>
        <dbReference type="ARBA" id="ARBA00022842"/>
    </source>
</evidence>
<protein>
    <recommendedName>
        <fullName evidence="1">RNA-directed DNA polymerase</fullName>
        <ecNumber evidence="1">2.7.7.49</ecNumber>
    </recommendedName>
</protein>
<dbReference type="Proteomes" id="UP000325002">
    <property type="component" value="Unassembled WGS sequence"/>
</dbReference>
<comment type="caution">
    <text evidence="11">The sequence shown here is derived from an EMBL/GenBank/DDBJ whole genome shotgun (WGS) entry which is preliminary data.</text>
</comment>
<dbReference type="PANTHER" id="PTHR34047:SF7">
    <property type="entry name" value="RNA-DIRECTED DNA POLYMERASE"/>
    <property type="match status" value="1"/>
</dbReference>
<evidence type="ECO:0000259" key="10">
    <source>
        <dbReference type="PROSITE" id="PS50878"/>
    </source>
</evidence>
<dbReference type="PROSITE" id="PS50878">
    <property type="entry name" value="RT_POL"/>
    <property type="match status" value="1"/>
</dbReference>
<dbReference type="CDD" id="cd03487">
    <property type="entry name" value="RT_Bac_retron_II"/>
    <property type="match status" value="1"/>
</dbReference>
<dbReference type="PRINTS" id="PR00866">
    <property type="entry name" value="RNADNAPOLMS"/>
</dbReference>
<evidence type="ECO:0000256" key="1">
    <source>
        <dbReference type="ARBA" id="ARBA00012493"/>
    </source>
</evidence>
<evidence type="ECO:0000256" key="7">
    <source>
        <dbReference type="ARBA" id="ARBA00023118"/>
    </source>
</evidence>
<dbReference type="InterPro" id="IPR000477">
    <property type="entry name" value="RT_dom"/>
</dbReference>
<sequence length="563" mass="67029">MDTLDKLKNCKSKFGLSKIIGIKLKKITYILFVKKYNLYTEFQIPKNNGKFRNISAPNKYLKIIQKKLKKVLEECYNEIQLNKNASHGFLKKKSIYTNSNFHKNKRYVLNIDLKDFFPSINFGRVRGFFIKNKNFQLNEEVATLIAQISCYNNQLPQGSPSSPIISNLIAISLDKGLSILSKKYKFNYTRYADDITISTNLKNFPIAIAYKDDDGNWKLGSEIIKMINNNHFDINFDKVRMQYKSSRQEVTGLIVNKKVNVKRNYIRKTRLMLYNLIKNPNSDDYQSIRNCIEGRIAFIYQIRKMNFENNKRDIAKKMKDMFFYFDKIINNQKITIITEGKTDKVYLSSAYSHFKEYYKLNFQIITKIPYTKHDSNNINNTGDQTLMNFVKELKEKNNIKPYKYLLEKSKIKNPKNPVIVIFDRDRINIIKEFEKNIKNENSKFVFFEPNIYYFVLPKLIGKEYLSIEYYFPNKILNKKIKGKNLSLCQEKHKKHIIYKIDENNDGLSKNEFSKYIKKLRYNTKRDNILNEKNKKYFDNFKSIFDIINDIRKDYKNKLQNINK</sequence>
<keyword evidence="3" id="KW-0548">Nucleotidyltransferase</keyword>
<gene>
    <name evidence="11" type="ORF">EPJ81_05765</name>
</gene>
<dbReference type="EC" id="2.7.7.49" evidence="1"/>
<evidence type="ECO:0000256" key="6">
    <source>
        <dbReference type="ARBA" id="ARBA00022918"/>
    </source>
</evidence>
<dbReference type="GO" id="GO:0046872">
    <property type="term" value="F:metal ion binding"/>
    <property type="evidence" value="ECO:0007669"/>
    <property type="project" value="UniProtKB-KW"/>
</dbReference>
<reference evidence="11 12" key="1">
    <citation type="journal article" date="1992" name="Lakartidningen">
        <title>[Penicillin V and not amoxicillin is the first choice preparation in acute otitis].</title>
        <authorList>
            <person name="Kamme C."/>
            <person name="Lundgren K."/>
            <person name="Prellner K."/>
        </authorList>
    </citation>
    <scope>NUCLEOTIDE SEQUENCE [LARGE SCALE GENOMIC DNA]</scope>
    <source>
        <strain evidence="11 12">PC3997IV</strain>
    </source>
</reference>
<dbReference type="PANTHER" id="PTHR34047">
    <property type="entry name" value="NUCLEAR INTRON MATURASE 1, MITOCHONDRIAL-RELATED"/>
    <property type="match status" value="1"/>
</dbReference>
<evidence type="ECO:0000256" key="2">
    <source>
        <dbReference type="ARBA" id="ARBA00022679"/>
    </source>
</evidence>
<dbReference type="SUPFAM" id="SSF56672">
    <property type="entry name" value="DNA/RNA polymerases"/>
    <property type="match status" value="1"/>
</dbReference>
<comment type="similarity">
    <text evidence="8">Belongs to the bacterial reverse transcriptase family.</text>
</comment>
<keyword evidence="6 11" id="KW-0695">RNA-directed DNA polymerase</keyword>
<dbReference type="InterPro" id="IPR053543">
    <property type="entry name" value="Bacterial_RT"/>
</dbReference>
<dbReference type="GO" id="GO:0003964">
    <property type="term" value="F:RNA-directed DNA polymerase activity"/>
    <property type="evidence" value="ECO:0007669"/>
    <property type="project" value="UniProtKB-KW"/>
</dbReference>
<feature type="domain" description="Reverse transcriptase" evidence="10">
    <location>
        <begin position="25"/>
        <end position="255"/>
    </location>
</feature>
<comment type="catalytic activity">
    <reaction evidence="9">
        <text>DNA(n) + a 2'-deoxyribonucleoside 5'-triphosphate = DNA(n+1) + diphosphate</text>
        <dbReference type="Rhea" id="RHEA:22508"/>
        <dbReference type="Rhea" id="RHEA-COMP:17339"/>
        <dbReference type="Rhea" id="RHEA-COMP:17340"/>
        <dbReference type="ChEBI" id="CHEBI:33019"/>
        <dbReference type="ChEBI" id="CHEBI:61560"/>
        <dbReference type="ChEBI" id="CHEBI:173112"/>
        <dbReference type="EC" id="2.7.7.49"/>
    </reaction>
</comment>
<organism evidence="11 12">
    <name type="scientific">Brachyspira aalborgi</name>
    <dbReference type="NCBI Taxonomy" id="29522"/>
    <lineage>
        <taxon>Bacteria</taxon>
        <taxon>Pseudomonadati</taxon>
        <taxon>Spirochaetota</taxon>
        <taxon>Spirochaetia</taxon>
        <taxon>Brachyspirales</taxon>
        <taxon>Brachyspiraceae</taxon>
        <taxon>Brachyspira</taxon>
    </lineage>
</organism>
<name>A0A5C8CPV2_9SPIR</name>
<dbReference type="InterPro" id="IPR000123">
    <property type="entry name" value="Reverse_transcriptase_msDNA"/>
</dbReference>
<proteinExistence type="inferred from homology"/>
<keyword evidence="4" id="KW-0479">Metal-binding</keyword>